<feature type="compositionally biased region" description="Basic and acidic residues" evidence="1">
    <location>
        <begin position="1"/>
        <end position="14"/>
    </location>
</feature>
<sequence>MVIGKSKKDEKDPPSKATQPQVEVSVDVEVACFPPGHKVPTRSHIKNEYKAIAKIAALATTSEADSSEATLTREQKLKAERLRRAKMFAAIIKGGVAPVNSESLRGLSVEPSEFGFSGSDSQVVHLVGREREGSSAPMEVDTCNKIEKAEKKGLTE</sequence>
<accession>B9RNY8</accession>
<dbReference type="InParanoid" id="B9RNY8"/>
<gene>
    <name evidence="2" type="ORF">RCOM_0922320</name>
</gene>
<evidence type="ECO:0000256" key="1">
    <source>
        <dbReference type="SAM" id="MobiDB-lite"/>
    </source>
</evidence>
<protein>
    <submittedName>
        <fullName evidence="2">Uncharacterized protein</fullName>
    </submittedName>
</protein>
<dbReference type="eggNOG" id="KOG1847">
    <property type="taxonomic scope" value="Eukaryota"/>
</dbReference>
<organism evidence="2 3">
    <name type="scientific">Ricinus communis</name>
    <name type="common">Castor bean</name>
    <dbReference type="NCBI Taxonomy" id="3988"/>
    <lineage>
        <taxon>Eukaryota</taxon>
        <taxon>Viridiplantae</taxon>
        <taxon>Streptophyta</taxon>
        <taxon>Embryophyta</taxon>
        <taxon>Tracheophyta</taxon>
        <taxon>Spermatophyta</taxon>
        <taxon>Magnoliopsida</taxon>
        <taxon>eudicotyledons</taxon>
        <taxon>Gunneridae</taxon>
        <taxon>Pentapetalae</taxon>
        <taxon>rosids</taxon>
        <taxon>fabids</taxon>
        <taxon>Malpighiales</taxon>
        <taxon>Euphorbiaceae</taxon>
        <taxon>Acalyphoideae</taxon>
        <taxon>Acalypheae</taxon>
        <taxon>Ricinus</taxon>
    </lineage>
</organism>
<evidence type="ECO:0000313" key="3">
    <source>
        <dbReference type="Proteomes" id="UP000008311"/>
    </source>
</evidence>
<dbReference type="AlphaFoldDB" id="B9RNY8"/>
<dbReference type="Proteomes" id="UP000008311">
    <property type="component" value="Unassembled WGS sequence"/>
</dbReference>
<dbReference type="STRING" id="3988.B9RNY8"/>
<keyword evidence="3" id="KW-1185">Reference proteome</keyword>
<reference evidence="3" key="1">
    <citation type="journal article" date="2010" name="Nat. Biotechnol.">
        <title>Draft genome sequence of the oilseed species Ricinus communis.</title>
        <authorList>
            <person name="Chan A.P."/>
            <person name="Crabtree J."/>
            <person name="Zhao Q."/>
            <person name="Lorenzi H."/>
            <person name="Orvis J."/>
            <person name="Puiu D."/>
            <person name="Melake-Berhan A."/>
            <person name="Jones K.M."/>
            <person name="Redman J."/>
            <person name="Chen G."/>
            <person name="Cahoon E.B."/>
            <person name="Gedil M."/>
            <person name="Stanke M."/>
            <person name="Haas B.J."/>
            <person name="Wortman J.R."/>
            <person name="Fraser-Liggett C.M."/>
            <person name="Ravel J."/>
            <person name="Rabinowicz P.D."/>
        </authorList>
    </citation>
    <scope>NUCLEOTIDE SEQUENCE [LARGE SCALE GENOMIC DNA]</scope>
    <source>
        <strain evidence="3">cv. Hale</strain>
    </source>
</reference>
<feature type="region of interest" description="Disordered" evidence="1">
    <location>
        <begin position="1"/>
        <end position="22"/>
    </location>
</feature>
<evidence type="ECO:0000313" key="2">
    <source>
        <dbReference type="EMBL" id="EEF46906.1"/>
    </source>
</evidence>
<dbReference type="EMBL" id="EQ973791">
    <property type="protein sequence ID" value="EEF46906.1"/>
    <property type="molecule type" value="Genomic_DNA"/>
</dbReference>
<proteinExistence type="predicted"/>
<name>B9RNY8_RICCO</name>